<dbReference type="SUPFAM" id="SSF53822">
    <property type="entry name" value="Periplasmic binding protein-like I"/>
    <property type="match status" value="1"/>
</dbReference>
<evidence type="ECO:0000256" key="2">
    <source>
        <dbReference type="ARBA" id="ARBA00023015"/>
    </source>
</evidence>
<dbReference type="SUPFAM" id="SSF47413">
    <property type="entry name" value="lambda repressor-like DNA-binding domains"/>
    <property type="match status" value="1"/>
</dbReference>
<keyword evidence="1" id="KW-0678">Repressor</keyword>
<dbReference type="AlphaFoldDB" id="A0A8J3GDM8"/>
<protein>
    <recommendedName>
        <fullName evidence="5">HTH lacI-type domain-containing protein</fullName>
    </recommendedName>
</protein>
<name>A0A8J3GDM8_9BACT</name>
<evidence type="ECO:0000256" key="3">
    <source>
        <dbReference type="ARBA" id="ARBA00023125"/>
    </source>
</evidence>
<dbReference type="InterPro" id="IPR000843">
    <property type="entry name" value="HTH_LacI"/>
</dbReference>
<sequence length="335" mass="38055">MNMKTLAEHCGVSIATVSYALRDDKRISETVRLHIRKKARELGYRTNSLGSSLVAYRQDVRQRPTQSTVAVLFENPPHARRTVLFQPHLASFRQSIERYGYKVEEIYLDNMEITTAEFAQSLHDKGIRGIVLAWGLWSTRLKDFPWNEFTVVSAERNEIHPALDRISMNHFSATDECFLRLSTLGAKRIGLICHDDLPLRVKKNIVGAYLMNAHSNEHSITDIPPYFYNLAEPADHFAKWFKQYRLDALLSHRLIDLNFFHKAGLHFPEDAHYAVIEIDDDGTGPESGVTLNEELGRVLADTIAGKLHYDESVDPASEGNLILVDGHWKAGTTTN</sequence>
<dbReference type="SMART" id="SM00354">
    <property type="entry name" value="HTH_LACI"/>
    <property type="match status" value="1"/>
</dbReference>
<dbReference type="GO" id="GO:0000976">
    <property type="term" value="F:transcription cis-regulatory region binding"/>
    <property type="evidence" value="ECO:0007669"/>
    <property type="project" value="TreeGrafter"/>
</dbReference>
<reference evidence="6" key="1">
    <citation type="journal article" date="2014" name="Int. J. Syst. Evol. Microbiol.">
        <title>Complete genome sequence of Corynebacterium casei LMG S-19264T (=DSM 44701T), isolated from a smear-ripened cheese.</title>
        <authorList>
            <consortium name="US DOE Joint Genome Institute (JGI-PGF)"/>
            <person name="Walter F."/>
            <person name="Albersmeier A."/>
            <person name="Kalinowski J."/>
            <person name="Ruckert C."/>
        </authorList>
    </citation>
    <scope>NUCLEOTIDE SEQUENCE</scope>
    <source>
        <strain evidence="6">KCTC 12870</strain>
    </source>
</reference>
<keyword evidence="2" id="KW-0805">Transcription regulation</keyword>
<dbReference type="PROSITE" id="PS50932">
    <property type="entry name" value="HTH_LACI_2"/>
    <property type="match status" value="1"/>
</dbReference>
<comment type="caution">
    <text evidence="6">The sequence shown here is derived from an EMBL/GenBank/DDBJ whole genome shotgun (WGS) entry which is preliminary data.</text>
</comment>
<keyword evidence="7" id="KW-1185">Reference proteome</keyword>
<organism evidence="6 7">
    <name type="scientific">Cerasicoccus arenae</name>
    <dbReference type="NCBI Taxonomy" id="424488"/>
    <lineage>
        <taxon>Bacteria</taxon>
        <taxon>Pseudomonadati</taxon>
        <taxon>Verrucomicrobiota</taxon>
        <taxon>Opitutia</taxon>
        <taxon>Puniceicoccales</taxon>
        <taxon>Cerasicoccaceae</taxon>
        <taxon>Cerasicoccus</taxon>
    </lineage>
</organism>
<dbReference type="InterPro" id="IPR028082">
    <property type="entry name" value="Peripla_BP_I"/>
</dbReference>
<dbReference type="GO" id="GO:0003700">
    <property type="term" value="F:DNA-binding transcription factor activity"/>
    <property type="evidence" value="ECO:0007669"/>
    <property type="project" value="TreeGrafter"/>
</dbReference>
<dbReference type="PANTHER" id="PTHR30146:SF148">
    <property type="entry name" value="HTH-TYPE TRANSCRIPTIONAL REPRESSOR PURR-RELATED"/>
    <property type="match status" value="1"/>
</dbReference>
<accession>A0A8J3GDM8</accession>
<evidence type="ECO:0000313" key="6">
    <source>
        <dbReference type="EMBL" id="GHC07710.1"/>
    </source>
</evidence>
<dbReference type="Pfam" id="PF00356">
    <property type="entry name" value="LacI"/>
    <property type="match status" value="1"/>
</dbReference>
<evidence type="ECO:0000259" key="5">
    <source>
        <dbReference type="PROSITE" id="PS50932"/>
    </source>
</evidence>
<proteinExistence type="predicted"/>
<keyword evidence="3" id="KW-0238">DNA-binding</keyword>
<dbReference type="InterPro" id="IPR010982">
    <property type="entry name" value="Lambda_DNA-bd_dom_sf"/>
</dbReference>
<dbReference type="Gene3D" id="3.40.50.2300">
    <property type="match status" value="2"/>
</dbReference>
<evidence type="ECO:0000313" key="7">
    <source>
        <dbReference type="Proteomes" id="UP000642829"/>
    </source>
</evidence>
<dbReference type="PANTHER" id="PTHR30146">
    <property type="entry name" value="LACI-RELATED TRANSCRIPTIONAL REPRESSOR"/>
    <property type="match status" value="1"/>
</dbReference>
<gene>
    <name evidence="6" type="ORF">GCM10007047_26090</name>
</gene>
<dbReference type="Proteomes" id="UP000642829">
    <property type="component" value="Unassembled WGS sequence"/>
</dbReference>
<reference evidence="6" key="2">
    <citation type="submission" date="2020-09" db="EMBL/GenBank/DDBJ databases">
        <authorList>
            <person name="Sun Q."/>
            <person name="Kim S."/>
        </authorList>
    </citation>
    <scope>NUCLEOTIDE SEQUENCE</scope>
    <source>
        <strain evidence="6">KCTC 12870</strain>
    </source>
</reference>
<dbReference type="Gene3D" id="1.10.260.40">
    <property type="entry name" value="lambda repressor-like DNA-binding domains"/>
    <property type="match status" value="1"/>
</dbReference>
<feature type="domain" description="HTH lacI-type" evidence="5">
    <location>
        <begin position="1"/>
        <end position="55"/>
    </location>
</feature>
<evidence type="ECO:0000256" key="1">
    <source>
        <dbReference type="ARBA" id="ARBA00022491"/>
    </source>
</evidence>
<dbReference type="RefSeq" id="WP_189515925.1">
    <property type="nucleotide sequence ID" value="NZ_BMXG01000018.1"/>
</dbReference>
<dbReference type="EMBL" id="BMXG01000018">
    <property type="protein sequence ID" value="GHC07710.1"/>
    <property type="molecule type" value="Genomic_DNA"/>
</dbReference>
<evidence type="ECO:0000256" key="4">
    <source>
        <dbReference type="ARBA" id="ARBA00023163"/>
    </source>
</evidence>
<keyword evidence="4" id="KW-0804">Transcription</keyword>
<dbReference type="CDD" id="cd01392">
    <property type="entry name" value="HTH_LacI"/>
    <property type="match status" value="1"/>
</dbReference>